<accession>A0A5T0DTP8</accession>
<protein>
    <recommendedName>
        <fullName evidence="2">ABC transporter permease</fullName>
    </recommendedName>
</protein>
<proteinExistence type="predicted"/>
<evidence type="ECO:0000313" key="1">
    <source>
        <dbReference type="EMBL" id="EAJ7443887.1"/>
    </source>
</evidence>
<reference evidence="1" key="1">
    <citation type="submission" date="2018-05" db="EMBL/GenBank/DDBJ databases">
        <authorList>
            <consortium name="NARMS: The National Antimicrobial Resistance Monitoring System"/>
        </authorList>
    </citation>
    <scope>NUCLEOTIDE SEQUENCE</scope>
    <source>
        <strain evidence="1">FSIS1504332</strain>
    </source>
</reference>
<dbReference type="EMBL" id="AACAIX010000177">
    <property type="protein sequence ID" value="EAJ7443887.1"/>
    <property type="molecule type" value="Genomic_DNA"/>
</dbReference>
<gene>
    <name evidence="1" type="ORF">A2E15_08450</name>
</gene>
<dbReference type="AlphaFoldDB" id="A0A5T0DTP8"/>
<feature type="non-terminal residue" evidence="1">
    <location>
        <position position="85"/>
    </location>
</feature>
<organism evidence="1">
    <name type="scientific">Campylobacter jejuni</name>
    <dbReference type="NCBI Taxonomy" id="197"/>
    <lineage>
        <taxon>Bacteria</taxon>
        <taxon>Pseudomonadati</taxon>
        <taxon>Campylobacterota</taxon>
        <taxon>Epsilonproteobacteria</taxon>
        <taxon>Campylobacterales</taxon>
        <taxon>Campylobacteraceae</taxon>
        <taxon>Campylobacter</taxon>
    </lineage>
</organism>
<name>A0A5T0DTP8_CAMJU</name>
<comment type="caution">
    <text evidence="1">The sequence shown here is derived from an EMBL/GenBank/DDBJ whole genome shotgun (WGS) entry which is preliminary data.</text>
</comment>
<evidence type="ECO:0008006" key="2">
    <source>
        <dbReference type="Google" id="ProtNLM"/>
    </source>
</evidence>
<sequence length="85" mass="9923">MKFFKTHLSLILPLLFMMFAFEFILITNATLKHYEELVNKDYNIIVVSKTELDQNVVKTKVPFFAGLESLDPKDLIDRLKNDVSE</sequence>